<reference evidence="12 13" key="1">
    <citation type="submission" date="2024-01" db="EMBL/GenBank/DDBJ databases">
        <title>A draft genome for the cacao thread blight pathogen Marasmiellus scandens.</title>
        <authorList>
            <person name="Baruah I.K."/>
            <person name="Leung J."/>
            <person name="Bukari Y."/>
            <person name="Amoako-Attah I."/>
            <person name="Meinhardt L.W."/>
            <person name="Bailey B.A."/>
            <person name="Cohen S.P."/>
        </authorList>
    </citation>
    <scope>NUCLEOTIDE SEQUENCE [LARGE SCALE GENOMIC DNA]</scope>
    <source>
        <strain evidence="12 13">GH-19</strain>
    </source>
</reference>
<feature type="site" description="Transition state stabilizer" evidence="8">
    <location>
        <position position="91"/>
    </location>
</feature>
<dbReference type="PANTHER" id="PTHR10589">
    <property type="entry name" value="UBIQUITIN CARBOXYL-TERMINAL HYDROLASE"/>
    <property type="match status" value="1"/>
</dbReference>
<dbReference type="Pfam" id="PF18031">
    <property type="entry name" value="UCH_C"/>
    <property type="match status" value="1"/>
</dbReference>
<dbReference type="InterPro" id="IPR038765">
    <property type="entry name" value="Papain-like_cys_pep_sf"/>
</dbReference>
<dbReference type="InterPro" id="IPR041507">
    <property type="entry name" value="UCH_C"/>
</dbReference>
<keyword evidence="4 8" id="KW-0645">Protease</keyword>
<dbReference type="Gene3D" id="3.40.532.10">
    <property type="entry name" value="Peptidase C12, ubiquitin carboxyl-terminal hydrolase"/>
    <property type="match status" value="1"/>
</dbReference>
<dbReference type="PROSITE" id="PS52048">
    <property type="entry name" value="UCH_DOMAIN"/>
    <property type="match status" value="1"/>
</dbReference>
<dbReference type="EC" id="3.4.19.12" evidence="3 8"/>
<organism evidence="12 13">
    <name type="scientific">Marasmiellus scandens</name>
    <dbReference type="NCBI Taxonomy" id="2682957"/>
    <lineage>
        <taxon>Eukaryota</taxon>
        <taxon>Fungi</taxon>
        <taxon>Dikarya</taxon>
        <taxon>Basidiomycota</taxon>
        <taxon>Agaricomycotina</taxon>
        <taxon>Agaricomycetes</taxon>
        <taxon>Agaricomycetidae</taxon>
        <taxon>Agaricales</taxon>
        <taxon>Marasmiineae</taxon>
        <taxon>Omphalotaceae</taxon>
        <taxon>Marasmiellus</taxon>
    </lineage>
</organism>
<proteinExistence type="inferred from homology"/>
<dbReference type="PANTHER" id="PTHR10589:SF16">
    <property type="entry name" value="UBIQUITIN CARBOXYL-TERMINAL HYDROLASE ISOZYME L5"/>
    <property type="match status" value="1"/>
</dbReference>
<feature type="coiled-coil region" evidence="9">
    <location>
        <begin position="423"/>
        <end position="450"/>
    </location>
</feature>
<dbReference type="Gene3D" id="1.20.58.860">
    <property type="match status" value="1"/>
</dbReference>
<dbReference type="EMBL" id="JBANRG010000015">
    <property type="protein sequence ID" value="KAK7460573.1"/>
    <property type="molecule type" value="Genomic_DNA"/>
</dbReference>
<gene>
    <name evidence="12" type="ORF">VKT23_009294</name>
</gene>
<evidence type="ECO:0000256" key="9">
    <source>
        <dbReference type="SAM" id="Coils"/>
    </source>
</evidence>
<evidence type="ECO:0000313" key="13">
    <source>
        <dbReference type="Proteomes" id="UP001498398"/>
    </source>
</evidence>
<dbReference type="InterPro" id="IPR001578">
    <property type="entry name" value="Peptidase_C12_UCH"/>
</dbReference>
<dbReference type="Pfam" id="PF01088">
    <property type="entry name" value="Peptidase_C12"/>
    <property type="match status" value="1"/>
</dbReference>
<feature type="site" description="Important for enzyme activity" evidence="8">
    <location>
        <position position="250"/>
    </location>
</feature>
<feature type="region of interest" description="Disordered" evidence="10">
    <location>
        <begin position="176"/>
        <end position="228"/>
    </location>
</feature>
<evidence type="ECO:0000256" key="1">
    <source>
        <dbReference type="ARBA" id="ARBA00000707"/>
    </source>
</evidence>
<comment type="catalytic activity">
    <reaction evidence="1 8">
        <text>Thiol-dependent hydrolysis of ester, thioester, amide, peptide and isopeptide bonds formed by the C-terminal Gly of ubiquitin (a 76-residue protein attached to proteins as an intracellular targeting signal).</text>
        <dbReference type="EC" id="3.4.19.12"/>
    </reaction>
</comment>
<comment type="caution">
    <text evidence="12">The sequence shown here is derived from an EMBL/GenBank/DDBJ whole genome shotgun (WGS) entry which is preliminary data.</text>
</comment>
<feature type="active site" description="Nucleophile" evidence="8">
    <location>
        <position position="97"/>
    </location>
</feature>
<dbReference type="Proteomes" id="UP001498398">
    <property type="component" value="Unassembled WGS sequence"/>
</dbReference>
<evidence type="ECO:0000259" key="11">
    <source>
        <dbReference type="PROSITE" id="PS52048"/>
    </source>
</evidence>
<keyword evidence="13" id="KW-1185">Reference proteome</keyword>
<feature type="active site" description="Proton donor" evidence="8">
    <location>
        <position position="235"/>
    </location>
</feature>
<protein>
    <recommendedName>
        <fullName evidence="3 8">ubiquitinyl hydrolase 1</fullName>
        <ecNumber evidence="3 8">3.4.19.12</ecNumber>
    </recommendedName>
</protein>
<keyword evidence="6 8" id="KW-0378">Hydrolase</keyword>
<accession>A0ABR1JF07</accession>
<feature type="compositionally biased region" description="Acidic residues" evidence="10">
    <location>
        <begin position="522"/>
        <end position="531"/>
    </location>
</feature>
<sequence>MNDNNGQVESGPDLVGGPFAVIESDPGVFTSLIRKLGIKNIDLVELYDIEPWAVDHLNPYGLVFCFHWAKDSHRPADFEDPTAERVWFANQLSDDACASLAILNVVFNCPSIDVGRDLELFKMETREMSSVMKGLAISSSSFIRNAHNSLARPADIRGALNSVSITTLDAHAAAQKEKAKEAKAAKANANASTAEKKPPPKKRGRKPKDKPSSPAKPAKKKTEDTTSANDEEAYHFIGYVPAYGKVWELDGFKSGPLEVGELSSVAGSIQDPSSSTSSHLNGPSAASSSSSTHGWMDVVRPALRMKMQKYGGGSEEGNNNIRFSLLAIVDGTYERANDEWEYWRRERASLERRLNDIDPEGWKSKVDPNLLAAAEHAFKHPLGENSRPRIFASDFASRRNQRDMTILTMSSPEELYSAWQDAVTSATRAKVELEDELAKARRDYTDHVKRTHDYEPFLTEFIKCLDNEDLIDALLDSRSRPGRKKKSSQTQTKRQGKGASTSRGPAKKKIKAETNSSKYKDDDEDWEDEADGSDKDKGDGDWKPGSRRR</sequence>
<comment type="similarity">
    <text evidence="2 8">Belongs to the peptidase C12 family.</text>
</comment>
<evidence type="ECO:0000256" key="10">
    <source>
        <dbReference type="SAM" id="MobiDB-lite"/>
    </source>
</evidence>
<evidence type="ECO:0000313" key="12">
    <source>
        <dbReference type="EMBL" id="KAK7460573.1"/>
    </source>
</evidence>
<evidence type="ECO:0000256" key="4">
    <source>
        <dbReference type="ARBA" id="ARBA00022670"/>
    </source>
</evidence>
<feature type="domain" description="UCH catalytic" evidence="11">
    <location>
        <begin position="18"/>
        <end position="330"/>
    </location>
</feature>
<evidence type="ECO:0000256" key="5">
    <source>
        <dbReference type="ARBA" id="ARBA00022786"/>
    </source>
</evidence>
<evidence type="ECO:0000256" key="6">
    <source>
        <dbReference type="ARBA" id="ARBA00022801"/>
    </source>
</evidence>
<keyword evidence="7 8" id="KW-0788">Thiol protease</keyword>
<feature type="region of interest" description="Disordered" evidence="10">
    <location>
        <begin position="267"/>
        <end position="293"/>
    </location>
</feature>
<dbReference type="InterPro" id="IPR036959">
    <property type="entry name" value="Peptidase_C12_UCH_sf"/>
</dbReference>
<name>A0ABR1JF07_9AGAR</name>
<feature type="compositionally biased region" description="Basic and acidic residues" evidence="10">
    <location>
        <begin position="532"/>
        <end position="549"/>
    </location>
</feature>
<feature type="region of interest" description="Disordered" evidence="10">
    <location>
        <begin position="476"/>
        <end position="549"/>
    </location>
</feature>
<evidence type="ECO:0000256" key="3">
    <source>
        <dbReference type="ARBA" id="ARBA00012759"/>
    </source>
</evidence>
<feature type="compositionally biased region" description="Basic residues" evidence="10">
    <location>
        <begin position="199"/>
        <end position="208"/>
    </location>
</feature>
<evidence type="ECO:0000256" key="8">
    <source>
        <dbReference type="PROSITE-ProRule" id="PRU01393"/>
    </source>
</evidence>
<evidence type="ECO:0000256" key="2">
    <source>
        <dbReference type="ARBA" id="ARBA00009326"/>
    </source>
</evidence>
<keyword evidence="5 8" id="KW-0833">Ubl conjugation pathway</keyword>
<evidence type="ECO:0000256" key="7">
    <source>
        <dbReference type="ARBA" id="ARBA00022807"/>
    </source>
</evidence>
<feature type="compositionally biased region" description="Polar residues" evidence="10">
    <location>
        <begin position="267"/>
        <end position="281"/>
    </location>
</feature>
<keyword evidence="9" id="KW-0175">Coiled coil</keyword>
<dbReference type="SUPFAM" id="SSF54001">
    <property type="entry name" value="Cysteine proteinases"/>
    <property type="match status" value="1"/>
</dbReference>